<proteinExistence type="inferred from homology"/>
<gene>
    <name evidence="14" type="ORF">CCALI_01347</name>
</gene>
<keyword evidence="4 10" id="KW-0812">Transmembrane</keyword>
<dbReference type="InterPro" id="IPR000531">
    <property type="entry name" value="Beta-barrel_TonB"/>
</dbReference>
<dbReference type="KEGG" id="ccz:CCALI_01347"/>
<keyword evidence="8 14" id="KW-0675">Receptor</keyword>
<evidence type="ECO:0000256" key="11">
    <source>
        <dbReference type="RuleBase" id="RU003357"/>
    </source>
</evidence>
<dbReference type="PANTHER" id="PTHR30069">
    <property type="entry name" value="TONB-DEPENDENT OUTER MEMBRANE RECEPTOR"/>
    <property type="match status" value="1"/>
</dbReference>
<dbReference type="STRING" id="454171.CP488_02750"/>
<keyword evidence="7 10" id="KW-0472">Membrane</keyword>
<feature type="domain" description="TonB-dependent receptor-like beta-barrel" evidence="12">
    <location>
        <begin position="80"/>
        <end position="504"/>
    </location>
</feature>
<evidence type="ECO:0000256" key="1">
    <source>
        <dbReference type="ARBA" id="ARBA00004571"/>
    </source>
</evidence>
<keyword evidence="5" id="KW-0732">Signal</keyword>
<evidence type="ECO:0000256" key="5">
    <source>
        <dbReference type="ARBA" id="ARBA00022729"/>
    </source>
</evidence>
<evidence type="ECO:0000256" key="2">
    <source>
        <dbReference type="ARBA" id="ARBA00022448"/>
    </source>
</evidence>
<accession>S0EUW2</accession>
<dbReference type="HOGENOM" id="CLU_504990_0_0_0"/>
<keyword evidence="15" id="KW-1185">Reference proteome</keyword>
<dbReference type="PROSITE" id="PS52016">
    <property type="entry name" value="TONB_DEPENDENT_REC_3"/>
    <property type="match status" value="1"/>
</dbReference>
<comment type="subcellular location">
    <subcellularLocation>
        <location evidence="1 10">Cell outer membrane</location>
        <topology evidence="1 10">Multi-pass membrane protein</topology>
    </subcellularLocation>
</comment>
<evidence type="ECO:0000256" key="10">
    <source>
        <dbReference type="PROSITE-ProRule" id="PRU01360"/>
    </source>
</evidence>
<evidence type="ECO:0000256" key="3">
    <source>
        <dbReference type="ARBA" id="ARBA00022452"/>
    </source>
</evidence>
<dbReference type="SUPFAM" id="SSF56935">
    <property type="entry name" value="Porins"/>
    <property type="match status" value="1"/>
</dbReference>
<keyword evidence="3 10" id="KW-1134">Transmembrane beta strand</keyword>
<dbReference type="Pfam" id="PF07715">
    <property type="entry name" value="Plug"/>
    <property type="match status" value="1"/>
</dbReference>
<keyword evidence="9 10" id="KW-0998">Cell outer membrane</keyword>
<comment type="similarity">
    <text evidence="10 11">Belongs to the TonB-dependent receptor family.</text>
</comment>
<evidence type="ECO:0000313" key="14">
    <source>
        <dbReference type="EMBL" id="CCW35165.1"/>
    </source>
</evidence>
<dbReference type="GO" id="GO:0015344">
    <property type="term" value="F:siderophore uptake transmembrane transporter activity"/>
    <property type="evidence" value="ECO:0007669"/>
    <property type="project" value="TreeGrafter"/>
</dbReference>
<dbReference type="InterPro" id="IPR039426">
    <property type="entry name" value="TonB-dep_rcpt-like"/>
</dbReference>
<evidence type="ECO:0000259" key="12">
    <source>
        <dbReference type="Pfam" id="PF00593"/>
    </source>
</evidence>
<dbReference type="PANTHER" id="PTHR30069:SF29">
    <property type="entry name" value="HEMOGLOBIN AND HEMOGLOBIN-HAPTOGLOBIN-BINDING PROTEIN 1-RELATED"/>
    <property type="match status" value="1"/>
</dbReference>
<keyword evidence="6 11" id="KW-0798">TonB box</keyword>
<dbReference type="EMBL" id="HF951689">
    <property type="protein sequence ID" value="CCW35165.1"/>
    <property type="molecule type" value="Genomic_DNA"/>
</dbReference>
<dbReference type="Gene3D" id="2.170.130.10">
    <property type="entry name" value="TonB-dependent receptor, plug domain"/>
    <property type="match status" value="1"/>
</dbReference>
<keyword evidence="2 10" id="KW-0813">Transport</keyword>
<dbReference type="Gene3D" id="2.40.170.20">
    <property type="entry name" value="TonB-dependent receptor, beta-barrel domain"/>
    <property type="match status" value="1"/>
</dbReference>
<dbReference type="Proteomes" id="UP000014227">
    <property type="component" value="Chromosome I"/>
</dbReference>
<evidence type="ECO:0000313" key="15">
    <source>
        <dbReference type="Proteomes" id="UP000014227"/>
    </source>
</evidence>
<dbReference type="eggNOG" id="COG4771">
    <property type="taxonomic scope" value="Bacteria"/>
</dbReference>
<reference evidence="15" key="1">
    <citation type="submission" date="2013-03" db="EMBL/GenBank/DDBJ databases">
        <title>Genome sequence of Chthonomonas calidirosea, the first sequenced genome from the Armatimonadetes phylum (formally candidate division OP10).</title>
        <authorList>
            <person name="Lee K.C.Y."/>
            <person name="Morgan X.C."/>
            <person name="Dunfield P.F."/>
            <person name="Tamas I."/>
            <person name="Houghton K.M."/>
            <person name="Vyssotski M."/>
            <person name="Ryan J.L.J."/>
            <person name="Lagutin K."/>
            <person name="McDonald I.R."/>
            <person name="Stott M.B."/>
        </authorList>
    </citation>
    <scope>NUCLEOTIDE SEQUENCE [LARGE SCALE GENOMIC DNA]</scope>
    <source>
        <strain evidence="15">DSM 23976 / ICMP 18418 / T49</strain>
    </source>
</reference>
<sequence>MIDNRPINEQFTGGLFWETLPVLLTQIDRIEIVRGPGSALYGADAYNGVINIITKAPDALTTTRSNLSFRTVLGGYKSDYDELLASGKDDHGNAFAFGFGYNHTGGFGTAGATGMLDNYAVTLLTFDGEHKLAQGRLRLQADYAQSAENLFQVLYLMGSHVTTSSVSLRYEQPDVQDPLMARMSYTNFKLTSMSTTPDETHTFEGEVQKQNHLGNRHTLVYGLSWSHTVLHSDISYPGEHYQDVFGAYFQDEWKLPQRWIGYLGFRIDDATLLGTSFSPRISILKNLGNRQTLRFAYGTSYQSPPFVNSYIDTVFPLAPGLTASALGNPKLKSITLDGFELDWRQELSKGYVQINSYYNSISNIIGPIPTAFQPSPPYPPGTPATLSYVNLSDATSYGLEVDSALKLARNLDAHFNYAYNYEHLQNVAIAGAFAPNHMLNMAFDADLGRRWEAFLGAHLVGTTSVNSNGVITSAPAYINMDIRLGYRLREGKEPLTLALVVHNLFADHHIELPPPPTNGLPAQVTPLRTVVYITLSGKF</sequence>
<evidence type="ECO:0000256" key="6">
    <source>
        <dbReference type="ARBA" id="ARBA00023077"/>
    </source>
</evidence>
<dbReference type="InterPro" id="IPR036942">
    <property type="entry name" value="Beta-barrel_TonB_sf"/>
</dbReference>
<evidence type="ECO:0000256" key="8">
    <source>
        <dbReference type="ARBA" id="ARBA00023170"/>
    </source>
</evidence>
<evidence type="ECO:0000256" key="9">
    <source>
        <dbReference type="ARBA" id="ARBA00023237"/>
    </source>
</evidence>
<dbReference type="AlphaFoldDB" id="S0EUW2"/>
<dbReference type="InterPro" id="IPR037066">
    <property type="entry name" value="Plug_dom_sf"/>
</dbReference>
<evidence type="ECO:0000256" key="4">
    <source>
        <dbReference type="ARBA" id="ARBA00022692"/>
    </source>
</evidence>
<evidence type="ECO:0000256" key="7">
    <source>
        <dbReference type="ARBA" id="ARBA00023136"/>
    </source>
</evidence>
<protein>
    <submittedName>
        <fullName evidence="14">Outer membrane cobalamin receptor protein</fullName>
    </submittedName>
</protein>
<dbReference type="InterPro" id="IPR012910">
    <property type="entry name" value="Plug_dom"/>
</dbReference>
<dbReference type="Pfam" id="PF00593">
    <property type="entry name" value="TonB_dep_Rec_b-barrel"/>
    <property type="match status" value="1"/>
</dbReference>
<feature type="domain" description="TonB-dependent receptor plug" evidence="13">
    <location>
        <begin position="1"/>
        <end position="49"/>
    </location>
</feature>
<name>S0EUW2_CHTCT</name>
<organism evidence="14 15">
    <name type="scientific">Chthonomonas calidirosea (strain DSM 23976 / ICMP 18418 / T49)</name>
    <dbReference type="NCBI Taxonomy" id="1303518"/>
    <lineage>
        <taxon>Bacteria</taxon>
        <taxon>Bacillati</taxon>
        <taxon>Armatimonadota</taxon>
        <taxon>Chthonomonadia</taxon>
        <taxon>Chthonomonadales</taxon>
        <taxon>Chthonomonadaceae</taxon>
        <taxon>Chthonomonas</taxon>
    </lineage>
</organism>
<dbReference type="InParanoid" id="S0EUW2"/>
<dbReference type="PATRIC" id="fig|1303518.3.peg.1378"/>
<dbReference type="GO" id="GO:0009279">
    <property type="term" value="C:cell outer membrane"/>
    <property type="evidence" value="ECO:0007669"/>
    <property type="project" value="UniProtKB-SubCell"/>
</dbReference>
<evidence type="ECO:0000259" key="13">
    <source>
        <dbReference type="Pfam" id="PF07715"/>
    </source>
</evidence>
<dbReference type="GO" id="GO:0044718">
    <property type="term" value="P:siderophore transmembrane transport"/>
    <property type="evidence" value="ECO:0007669"/>
    <property type="project" value="TreeGrafter"/>
</dbReference>